<evidence type="ECO:0000313" key="2">
    <source>
        <dbReference type="Proteomes" id="UP001604277"/>
    </source>
</evidence>
<organism evidence="1 2">
    <name type="scientific">Forsythia ovata</name>
    <dbReference type="NCBI Taxonomy" id="205694"/>
    <lineage>
        <taxon>Eukaryota</taxon>
        <taxon>Viridiplantae</taxon>
        <taxon>Streptophyta</taxon>
        <taxon>Embryophyta</taxon>
        <taxon>Tracheophyta</taxon>
        <taxon>Spermatophyta</taxon>
        <taxon>Magnoliopsida</taxon>
        <taxon>eudicotyledons</taxon>
        <taxon>Gunneridae</taxon>
        <taxon>Pentapetalae</taxon>
        <taxon>asterids</taxon>
        <taxon>lamiids</taxon>
        <taxon>Lamiales</taxon>
        <taxon>Oleaceae</taxon>
        <taxon>Forsythieae</taxon>
        <taxon>Forsythia</taxon>
    </lineage>
</organism>
<gene>
    <name evidence="1" type="ORF">Fot_35462</name>
</gene>
<proteinExistence type="predicted"/>
<reference evidence="2" key="1">
    <citation type="submission" date="2024-07" db="EMBL/GenBank/DDBJ databases">
        <title>Two chromosome-level genome assemblies of Korean endemic species Abeliophyllum distichum and Forsythia ovata (Oleaceae).</title>
        <authorList>
            <person name="Jang H."/>
        </authorList>
    </citation>
    <scope>NUCLEOTIDE SEQUENCE [LARGE SCALE GENOMIC DNA]</scope>
</reference>
<dbReference type="AlphaFoldDB" id="A0ABD1SN05"/>
<name>A0ABD1SN05_9LAMI</name>
<keyword evidence="2" id="KW-1185">Reference proteome</keyword>
<evidence type="ECO:0000313" key="1">
    <source>
        <dbReference type="EMBL" id="KAL2501614.1"/>
    </source>
</evidence>
<dbReference type="Proteomes" id="UP001604277">
    <property type="component" value="Unassembled WGS sequence"/>
</dbReference>
<protein>
    <submittedName>
        <fullName evidence="1">Uncharacterized protein</fullName>
    </submittedName>
</protein>
<dbReference type="EMBL" id="JBFOLJ010000010">
    <property type="protein sequence ID" value="KAL2501614.1"/>
    <property type="molecule type" value="Genomic_DNA"/>
</dbReference>
<accession>A0ABD1SN05</accession>
<comment type="caution">
    <text evidence="1">The sequence shown here is derived from an EMBL/GenBank/DDBJ whole genome shotgun (WGS) entry which is preliminary data.</text>
</comment>
<sequence length="125" mass="13813">MSGMQTLKTMRIWSGLMGHQVAVLVDSRSTHFISARAVQRVNLQPDVNGKLEVLVALDLTFATDQTECHLEVESTGYESYDSLAKRHLLVSFGLFLRIYYKRGMLGEQSASLSSASILTKGQSMG</sequence>